<reference evidence="2 3" key="1">
    <citation type="journal article" date="2013" name="Virus Res.">
        <title>Novel myco-like DNA viruses discovered in the faecal matter of various animals.</title>
        <authorList>
            <person name="Sikorski A."/>
            <person name="Massaro M."/>
            <person name="Kraberger S."/>
            <person name="Young L.M."/>
            <person name="Smalley D."/>
            <person name="Martin D.P."/>
            <person name="Varsani A."/>
        </authorList>
    </citation>
    <scope>NUCLEOTIDE SEQUENCE [LARGE SCALE GENOMIC DNA]</scope>
    <source>
        <strain evidence="2">P24b</strain>
    </source>
</reference>
<accession>T1YRW5</accession>
<dbReference type="RefSeq" id="YP_009109728.1">
    <property type="nucleotide sequence ID" value="NC_025735.1"/>
</dbReference>
<dbReference type="EMBL" id="KF371637">
    <property type="protein sequence ID" value="AGU67660.1"/>
    <property type="molecule type" value="Genomic_DNA"/>
</dbReference>
<keyword evidence="3" id="KW-1185">Reference proteome</keyword>
<proteinExistence type="predicted"/>
<protein>
    <submittedName>
        <fullName evidence="2">Capsid protein</fullName>
    </submittedName>
</protein>
<name>T1YRW5_9VIRU</name>
<dbReference type="GeneID" id="22284173"/>
<evidence type="ECO:0000313" key="2">
    <source>
        <dbReference type="EMBL" id="AGU67660.1"/>
    </source>
</evidence>
<dbReference type="Proteomes" id="UP000108082">
    <property type="component" value="Segment"/>
</dbReference>
<dbReference type="OrthoDB" id="7982at10239"/>
<sequence length="310" mass="34777">MAYRRKSYSSRARRPIGRSAKRGGARRRYPTKKRTYRKNRAMSTRTILNKTSRKKRNGMLTWANTSTSGTSIPNVATNYFLTGNLGGRSIWCATAQDLTVQDGSFGTVALAAARTSTSCYMKGLSEHIRIQTSTGLPWFWRRICFTLKGDDLFRFSTSDTPTSTSNRYLDTTGGMQRLFFNELNNAQSNTINNHDAIIFKGAKGIDWIDYIVAPIDTSRINLKYDKVTLLRSGNANGTIKEAKLWHGMNKNLQYDDDESGDKESTSYTSVDSKIGMGDYFVMDMFYPGAGGAAADIILVQANSTLYWHEK</sequence>
<feature type="region of interest" description="Disordered" evidence="1">
    <location>
        <begin position="1"/>
        <end position="38"/>
    </location>
</feature>
<organism evidence="2 3">
    <name type="scientific">Gerygone associated gemycircularvirus 2</name>
    <dbReference type="NCBI Taxonomy" id="1985382"/>
    <lineage>
        <taxon>Viruses</taxon>
        <taxon>Monodnaviria</taxon>
        <taxon>Shotokuvirae</taxon>
        <taxon>Cressdnaviricota</taxon>
        <taxon>Repensiviricetes</taxon>
        <taxon>Geplafuvirales</taxon>
        <taxon>Genomoviridae</taxon>
        <taxon>Gemycircularvirus</taxon>
        <taxon>Gemycircularvirus geras2</taxon>
    </lineage>
</organism>
<evidence type="ECO:0000256" key="1">
    <source>
        <dbReference type="SAM" id="MobiDB-lite"/>
    </source>
</evidence>
<dbReference type="KEGG" id="vg:22284173"/>
<evidence type="ECO:0000313" key="3">
    <source>
        <dbReference type="Proteomes" id="UP000108082"/>
    </source>
</evidence>